<feature type="transmembrane region" description="Helical" evidence="6">
    <location>
        <begin position="371"/>
        <end position="388"/>
    </location>
</feature>
<feature type="transmembrane region" description="Helical" evidence="6">
    <location>
        <begin position="214"/>
        <end position="236"/>
    </location>
</feature>
<accession>A0A5B9MGY9</accession>
<keyword evidence="4 6" id="KW-1133">Transmembrane helix</keyword>
<name>A0A5B9MGY9_9BACT</name>
<evidence type="ECO:0000256" key="6">
    <source>
        <dbReference type="SAM" id="Phobius"/>
    </source>
</evidence>
<evidence type="ECO:0000256" key="5">
    <source>
        <dbReference type="ARBA" id="ARBA00023136"/>
    </source>
</evidence>
<organism evidence="7 8">
    <name type="scientific">Stieleria maiorica</name>
    <dbReference type="NCBI Taxonomy" id="2795974"/>
    <lineage>
        <taxon>Bacteria</taxon>
        <taxon>Pseudomonadati</taxon>
        <taxon>Planctomycetota</taxon>
        <taxon>Planctomycetia</taxon>
        <taxon>Pirellulales</taxon>
        <taxon>Pirellulaceae</taxon>
        <taxon>Stieleria</taxon>
    </lineage>
</organism>
<feature type="transmembrane region" description="Helical" evidence="6">
    <location>
        <begin position="84"/>
        <end position="103"/>
    </location>
</feature>
<dbReference type="Pfam" id="PF00939">
    <property type="entry name" value="Na_sulph_symp"/>
    <property type="match status" value="1"/>
</dbReference>
<dbReference type="PROSITE" id="PS01271">
    <property type="entry name" value="NA_SULFATE"/>
    <property type="match status" value="1"/>
</dbReference>
<evidence type="ECO:0000256" key="1">
    <source>
        <dbReference type="ARBA" id="ARBA00004141"/>
    </source>
</evidence>
<feature type="transmembrane region" description="Helical" evidence="6">
    <location>
        <begin position="110"/>
        <end position="129"/>
    </location>
</feature>
<feature type="transmembrane region" description="Helical" evidence="6">
    <location>
        <begin position="271"/>
        <end position="289"/>
    </location>
</feature>
<evidence type="ECO:0000256" key="2">
    <source>
        <dbReference type="ARBA" id="ARBA00022448"/>
    </source>
</evidence>
<feature type="transmembrane region" description="Helical" evidence="6">
    <location>
        <begin position="135"/>
        <end position="154"/>
    </location>
</feature>
<keyword evidence="3 6" id="KW-0812">Transmembrane</keyword>
<comment type="subcellular location">
    <subcellularLocation>
        <location evidence="1">Membrane</location>
        <topology evidence="1">Multi-pass membrane protein</topology>
    </subcellularLocation>
</comment>
<feature type="transmembrane region" description="Helical" evidence="6">
    <location>
        <begin position="420"/>
        <end position="440"/>
    </location>
</feature>
<dbReference type="RefSeq" id="WP_147867885.1">
    <property type="nucleotide sequence ID" value="NZ_CP036264.1"/>
</dbReference>
<feature type="transmembrane region" description="Helical" evidence="6">
    <location>
        <begin position="174"/>
        <end position="194"/>
    </location>
</feature>
<gene>
    <name evidence="7" type="primary">sdcS_2</name>
    <name evidence="7" type="ORF">Mal15_23990</name>
</gene>
<keyword evidence="8" id="KW-1185">Reference proteome</keyword>
<dbReference type="EMBL" id="CP036264">
    <property type="protein sequence ID" value="QEF98347.1"/>
    <property type="molecule type" value="Genomic_DNA"/>
</dbReference>
<evidence type="ECO:0000256" key="4">
    <source>
        <dbReference type="ARBA" id="ARBA00022989"/>
    </source>
</evidence>
<dbReference type="CDD" id="cd01115">
    <property type="entry name" value="SLC13_permease"/>
    <property type="match status" value="1"/>
</dbReference>
<dbReference type="NCBIfam" id="TIGR00785">
    <property type="entry name" value="dass"/>
    <property type="match status" value="1"/>
</dbReference>
<protein>
    <submittedName>
        <fullName evidence="7">Sodium-dependent dicarboxylate transporter SdcS</fullName>
    </submittedName>
</protein>
<sequence length="496" mass="53788">MTFSAKFVGRLAGPILFALILMFFHPSGLSPEANAVLAATAWIAVWWVTEAIPIAATALLPIVLFSSTGAVDLQATTSQYGHRYIFLYIGGFLIAIAIEKWGLHRRIALNIINLIGTNITSIILGFMVATAGLSMWISNTATAVMMLPIGMAIVAQLRDNPQTEAGENETFGKALMLAIAYSASIGGIATLIGTPPNLVLAGVVEEVYGVEISFLQWFKFGLPISLILLALCWVYLTRFAFQFRQKSFPGGRQEIQKQLHALKAFSREEKLLLGVFSLTAAAWISRSFLQQQLGLFPRLDDTIIAMTGGLCLFLIPSGNVNEDAKPLPLLDWEDTKNLPWGIVLLFGGGMALAEGFTSSGLAVWIGSQTTLLESVSMLLLVLILVAAVNFLTEITSNLATTSMLLPILASMAVSMNVHPFLLMVGATVAASCAFMLPVATPPNAVVFGSGHLRIPDMVRVGIWLNVISIVLLTVFVYWVLPIVWDIQISEFPDTWR</sequence>
<keyword evidence="5 6" id="KW-0472">Membrane</keyword>
<dbReference type="KEGG" id="smam:Mal15_23990"/>
<evidence type="ECO:0000313" key="7">
    <source>
        <dbReference type="EMBL" id="QEF98347.1"/>
    </source>
</evidence>
<proteinExistence type="predicted"/>
<reference evidence="7 8" key="1">
    <citation type="submission" date="2019-02" db="EMBL/GenBank/DDBJ databases">
        <title>Planctomycetal bacteria perform biofilm scaping via a novel small molecule.</title>
        <authorList>
            <person name="Jeske O."/>
            <person name="Boedeker C."/>
            <person name="Wiegand S."/>
            <person name="Breitling P."/>
            <person name="Kallscheuer N."/>
            <person name="Jogler M."/>
            <person name="Rohde M."/>
            <person name="Petersen J."/>
            <person name="Medema M.H."/>
            <person name="Surup F."/>
            <person name="Jogler C."/>
        </authorList>
    </citation>
    <scope>NUCLEOTIDE SEQUENCE [LARGE SCALE GENOMIC DNA]</scope>
    <source>
        <strain evidence="7 8">Mal15</strain>
    </source>
</reference>
<dbReference type="InterPro" id="IPR001898">
    <property type="entry name" value="SLC13A/DASS"/>
</dbReference>
<feature type="transmembrane region" description="Helical" evidence="6">
    <location>
        <begin position="394"/>
        <end position="413"/>
    </location>
</feature>
<feature type="transmembrane region" description="Helical" evidence="6">
    <location>
        <begin position="36"/>
        <end position="64"/>
    </location>
</feature>
<dbReference type="AlphaFoldDB" id="A0A5B9MGY9"/>
<feature type="transmembrane region" description="Helical" evidence="6">
    <location>
        <begin position="338"/>
        <end position="364"/>
    </location>
</feature>
<dbReference type="PANTHER" id="PTHR10283">
    <property type="entry name" value="SOLUTE CARRIER FAMILY 13 MEMBER"/>
    <property type="match status" value="1"/>
</dbReference>
<dbReference type="InterPro" id="IPR031312">
    <property type="entry name" value="Na/sul_symport_CS"/>
</dbReference>
<dbReference type="Proteomes" id="UP000321353">
    <property type="component" value="Chromosome"/>
</dbReference>
<dbReference type="PANTHER" id="PTHR10283:SF82">
    <property type="entry name" value="SOLUTE CARRIER FAMILY 13 MEMBER 2"/>
    <property type="match status" value="1"/>
</dbReference>
<evidence type="ECO:0000313" key="8">
    <source>
        <dbReference type="Proteomes" id="UP000321353"/>
    </source>
</evidence>
<feature type="transmembrane region" description="Helical" evidence="6">
    <location>
        <begin position="460"/>
        <end position="480"/>
    </location>
</feature>
<evidence type="ECO:0000256" key="3">
    <source>
        <dbReference type="ARBA" id="ARBA00022692"/>
    </source>
</evidence>
<keyword evidence="2" id="KW-0813">Transport</keyword>
<feature type="transmembrane region" description="Helical" evidence="6">
    <location>
        <begin position="6"/>
        <end position="24"/>
    </location>
</feature>
<dbReference type="GO" id="GO:0015141">
    <property type="term" value="F:succinate transmembrane transporter activity"/>
    <property type="evidence" value="ECO:0007669"/>
    <property type="project" value="UniProtKB-ARBA"/>
</dbReference>
<dbReference type="GO" id="GO:0005886">
    <property type="term" value="C:plasma membrane"/>
    <property type="evidence" value="ECO:0007669"/>
    <property type="project" value="TreeGrafter"/>
</dbReference>